<comment type="caution">
    <text evidence="1">The sequence shown here is derived from an EMBL/GenBank/DDBJ whole genome shotgun (WGS) entry which is preliminary data.</text>
</comment>
<protein>
    <submittedName>
        <fullName evidence="1">Uncharacterized protein</fullName>
    </submittedName>
</protein>
<accession>X0XB88</accession>
<evidence type="ECO:0000313" key="1">
    <source>
        <dbReference type="EMBL" id="GAG22211.1"/>
    </source>
</evidence>
<proteinExistence type="predicted"/>
<feature type="non-terminal residue" evidence="1">
    <location>
        <position position="1"/>
    </location>
</feature>
<gene>
    <name evidence="1" type="ORF">S01H1_56896</name>
</gene>
<reference evidence="1" key="1">
    <citation type="journal article" date="2014" name="Front. Microbiol.">
        <title>High frequency of phylogenetically diverse reductive dehalogenase-homologous genes in deep subseafloor sedimentary metagenomes.</title>
        <authorList>
            <person name="Kawai M."/>
            <person name="Futagami T."/>
            <person name="Toyoda A."/>
            <person name="Takaki Y."/>
            <person name="Nishi S."/>
            <person name="Hori S."/>
            <person name="Arai W."/>
            <person name="Tsubouchi T."/>
            <person name="Morono Y."/>
            <person name="Uchiyama I."/>
            <person name="Ito T."/>
            <person name="Fujiyama A."/>
            <person name="Inagaki F."/>
            <person name="Takami H."/>
        </authorList>
    </citation>
    <scope>NUCLEOTIDE SEQUENCE</scope>
    <source>
        <strain evidence="1">Expedition CK06-06</strain>
    </source>
</reference>
<name>X0XB88_9ZZZZ</name>
<sequence>GMNVLNQIASLAETVNRDSSLEENVADLETLKVLKDLRQSNLLLKADIYRYDLICWSCFPGCQQIFDYFIEWDPSSLKNDDECYSVILGMLHADCNAMVKKAKSLRFKMALVAGMKYFPDELGLLFLKEHHHYDKKGISKTTFHRAAEMFGEHQALKLIHECIPPSDERPIPILHHVIQHAPEYLNGFAKHYPDAGFLRDHQSRTLTNAILASGRTFEEDPMFYINLPDEKIEDKDMASGLYPFMLAASAEMPDLQT</sequence>
<organism evidence="1">
    <name type="scientific">marine sediment metagenome</name>
    <dbReference type="NCBI Taxonomy" id="412755"/>
    <lineage>
        <taxon>unclassified sequences</taxon>
        <taxon>metagenomes</taxon>
        <taxon>ecological metagenomes</taxon>
    </lineage>
</organism>
<dbReference type="EMBL" id="BARS01037079">
    <property type="protein sequence ID" value="GAG22211.1"/>
    <property type="molecule type" value="Genomic_DNA"/>
</dbReference>
<dbReference type="AlphaFoldDB" id="X0XB88"/>
<feature type="non-terminal residue" evidence="1">
    <location>
        <position position="257"/>
    </location>
</feature>